<keyword evidence="1" id="KW-0472">Membrane</keyword>
<sequence>MKIFIYFTVKFTRVNYLFVFIQLKLITFCFVMISLNRFNKRTGVLLPTFSSFQDSHTGGDPPPEYTRRALFRCLRLEKPTLYLSNALSRIFIHLKIILLHWKLKEIDFLFLILHWKLKH</sequence>
<keyword evidence="1" id="KW-1133">Transmembrane helix</keyword>
<name>A0A8D8X0R2_9HEMI</name>
<keyword evidence="1" id="KW-0812">Transmembrane</keyword>
<organism evidence="2">
    <name type="scientific">Cacopsylla melanoneura</name>
    <dbReference type="NCBI Taxonomy" id="428564"/>
    <lineage>
        <taxon>Eukaryota</taxon>
        <taxon>Metazoa</taxon>
        <taxon>Ecdysozoa</taxon>
        <taxon>Arthropoda</taxon>
        <taxon>Hexapoda</taxon>
        <taxon>Insecta</taxon>
        <taxon>Pterygota</taxon>
        <taxon>Neoptera</taxon>
        <taxon>Paraneoptera</taxon>
        <taxon>Hemiptera</taxon>
        <taxon>Sternorrhyncha</taxon>
        <taxon>Psylloidea</taxon>
        <taxon>Psyllidae</taxon>
        <taxon>Psyllinae</taxon>
        <taxon>Cacopsylla</taxon>
    </lineage>
</organism>
<accession>A0A8D8X0R2</accession>
<feature type="transmembrane region" description="Helical" evidence="1">
    <location>
        <begin position="16"/>
        <end position="35"/>
    </location>
</feature>
<dbReference type="EMBL" id="HBUF01245066">
    <property type="protein sequence ID" value="CAG6678167.1"/>
    <property type="molecule type" value="Transcribed_RNA"/>
</dbReference>
<dbReference type="EMBL" id="HBUF01245067">
    <property type="protein sequence ID" value="CAG6678168.1"/>
    <property type="molecule type" value="Transcribed_RNA"/>
</dbReference>
<evidence type="ECO:0000313" key="2">
    <source>
        <dbReference type="EMBL" id="CAG6678168.1"/>
    </source>
</evidence>
<reference evidence="2" key="1">
    <citation type="submission" date="2021-05" db="EMBL/GenBank/DDBJ databases">
        <authorList>
            <person name="Alioto T."/>
            <person name="Alioto T."/>
            <person name="Gomez Garrido J."/>
        </authorList>
    </citation>
    <scope>NUCLEOTIDE SEQUENCE</scope>
</reference>
<proteinExistence type="predicted"/>
<protein>
    <submittedName>
        <fullName evidence="2">Uncharacterized protein</fullName>
    </submittedName>
</protein>
<evidence type="ECO:0000256" key="1">
    <source>
        <dbReference type="SAM" id="Phobius"/>
    </source>
</evidence>
<dbReference type="AlphaFoldDB" id="A0A8D8X0R2"/>